<evidence type="ECO:0000256" key="5">
    <source>
        <dbReference type="ARBA" id="ARBA00023136"/>
    </source>
</evidence>
<keyword evidence="3 6" id="KW-0812">Transmembrane</keyword>
<protein>
    <submittedName>
        <fullName evidence="7">DUF423 domain-containing protein</fullName>
    </submittedName>
</protein>
<keyword evidence="4 6" id="KW-1133">Transmembrane helix</keyword>
<name>A0A7V1PUN7_CALAY</name>
<evidence type="ECO:0000256" key="4">
    <source>
        <dbReference type="ARBA" id="ARBA00022989"/>
    </source>
</evidence>
<dbReference type="GO" id="GO:0005886">
    <property type="term" value="C:plasma membrane"/>
    <property type="evidence" value="ECO:0007669"/>
    <property type="project" value="TreeGrafter"/>
</dbReference>
<evidence type="ECO:0000256" key="3">
    <source>
        <dbReference type="ARBA" id="ARBA00022692"/>
    </source>
</evidence>
<comment type="subcellular location">
    <subcellularLocation>
        <location evidence="1">Membrane</location>
        <topology evidence="1">Multi-pass membrane protein</topology>
    </subcellularLocation>
</comment>
<dbReference type="Pfam" id="PF04241">
    <property type="entry name" value="DUF423"/>
    <property type="match status" value="1"/>
</dbReference>
<evidence type="ECO:0000256" key="2">
    <source>
        <dbReference type="ARBA" id="ARBA00009694"/>
    </source>
</evidence>
<sequence length="124" mass="13154">MSSTLLTIAALSGFLTVALGAFGAHALRETLDAYGTDIWNKAVLYQMFHTVALLALWPIAAQKNINLTPAAWAFVAGIVLFSGSLYILAVSGVKILGAVTPLGGLSFLFGWGWLAWQAFRVPGN</sequence>
<organism evidence="7">
    <name type="scientific">Caldithrix abyssi</name>
    <dbReference type="NCBI Taxonomy" id="187145"/>
    <lineage>
        <taxon>Bacteria</taxon>
        <taxon>Pseudomonadati</taxon>
        <taxon>Calditrichota</taxon>
        <taxon>Calditrichia</taxon>
        <taxon>Calditrichales</taxon>
        <taxon>Calditrichaceae</taxon>
        <taxon>Caldithrix</taxon>
    </lineage>
</organism>
<evidence type="ECO:0000256" key="6">
    <source>
        <dbReference type="SAM" id="Phobius"/>
    </source>
</evidence>
<proteinExistence type="inferred from homology"/>
<gene>
    <name evidence="7" type="ORF">ENJ10_08320</name>
</gene>
<dbReference type="PANTHER" id="PTHR43461:SF1">
    <property type="entry name" value="TRANSMEMBRANE PROTEIN 256"/>
    <property type="match status" value="1"/>
</dbReference>
<evidence type="ECO:0000256" key="1">
    <source>
        <dbReference type="ARBA" id="ARBA00004141"/>
    </source>
</evidence>
<evidence type="ECO:0000313" key="7">
    <source>
        <dbReference type="EMBL" id="HED10680.1"/>
    </source>
</evidence>
<comment type="similarity">
    <text evidence="2">Belongs to the UPF0382 family.</text>
</comment>
<dbReference type="Proteomes" id="UP000886005">
    <property type="component" value="Unassembled WGS sequence"/>
</dbReference>
<feature type="transmembrane region" description="Helical" evidence="6">
    <location>
        <begin position="71"/>
        <end position="89"/>
    </location>
</feature>
<comment type="caution">
    <text evidence="7">The sequence shown here is derived from an EMBL/GenBank/DDBJ whole genome shotgun (WGS) entry which is preliminary data.</text>
</comment>
<dbReference type="EMBL" id="DRLD01000228">
    <property type="protein sequence ID" value="HED10680.1"/>
    <property type="molecule type" value="Genomic_DNA"/>
</dbReference>
<dbReference type="PANTHER" id="PTHR43461">
    <property type="entry name" value="TRANSMEMBRANE PROTEIN 256"/>
    <property type="match status" value="1"/>
</dbReference>
<feature type="transmembrane region" description="Helical" evidence="6">
    <location>
        <begin position="42"/>
        <end position="59"/>
    </location>
</feature>
<feature type="transmembrane region" description="Helical" evidence="6">
    <location>
        <begin position="95"/>
        <end position="116"/>
    </location>
</feature>
<dbReference type="AlphaFoldDB" id="A0A7V1PUN7"/>
<keyword evidence="5 6" id="KW-0472">Membrane</keyword>
<accession>A0A7V1PUN7</accession>
<dbReference type="InterPro" id="IPR006696">
    <property type="entry name" value="DUF423"/>
</dbReference>
<reference evidence="7" key="1">
    <citation type="journal article" date="2020" name="mSystems">
        <title>Genome- and Community-Level Interaction Insights into Carbon Utilization and Element Cycling Functions of Hydrothermarchaeota in Hydrothermal Sediment.</title>
        <authorList>
            <person name="Zhou Z."/>
            <person name="Liu Y."/>
            <person name="Xu W."/>
            <person name="Pan J."/>
            <person name="Luo Z.H."/>
            <person name="Li M."/>
        </authorList>
    </citation>
    <scope>NUCLEOTIDE SEQUENCE [LARGE SCALE GENOMIC DNA]</scope>
    <source>
        <strain evidence="7">HyVt-456</strain>
    </source>
</reference>